<comment type="subcellular location">
    <subcellularLocation>
        <location evidence="1">Cell membrane</location>
        <topology evidence="1">Multi-pass membrane protein</topology>
    </subcellularLocation>
</comment>
<dbReference type="InterPro" id="IPR014241">
    <property type="entry name" value="Cyt_c_oxidase_su1_bac"/>
</dbReference>
<dbReference type="GO" id="GO:0046872">
    <property type="term" value="F:metal ion binding"/>
    <property type="evidence" value="ECO:0007669"/>
    <property type="project" value="UniProtKB-KW"/>
</dbReference>
<dbReference type="SUPFAM" id="SSF81452">
    <property type="entry name" value="Cytochrome c oxidase subunit III-like"/>
    <property type="match status" value="1"/>
</dbReference>
<evidence type="ECO:0000256" key="19">
    <source>
        <dbReference type="SAM" id="MobiDB-lite"/>
    </source>
</evidence>
<evidence type="ECO:0000313" key="22">
    <source>
        <dbReference type="EMBL" id="AMY69365.1"/>
    </source>
</evidence>
<evidence type="ECO:0000259" key="21">
    <source>
        <dbReference type="PROSITE" id="PS50855"/>
    </source>
</evidence>
<dbReference type="GO" id="GO:0020037">
    <property type="term" value="F:heme binding"/>
    <property type="evidence" value="ECO:0007669"/>
    <property type="project" value="InterPro"/>
</dbReference>
<dbReference type="PANTHER" id="PTHR10422">
    <property type="entry name" value="CYTOCHROME C OXIDASE SUBUNIT 1"/>
    <property type="match status" value="1"/>
</dbReference>
<feature type="transmembrane region" description="Helical" evidence="20">
    <location>
        <begin position="768"/>
        <end position="790"/>
    </location>
</feature>
<feature type="transmembrane region" description="Helical" evidence="20">
    <location>
        <begin position="70"/>
        <end position="92"/>
    </location>
</feature>
<dbReference type="PANTHER" id="PTHR10422:SF35">
    <property type="entry name" value="CYTOCHROME BO(3) UBIQUINOL OXIDASE SUBUNIT 1"/>
    <property type="match status" value="1"/>
</dbReference>
<evidence type="ECO:0000256" key="12">
    <source>
        <dbReference type="ARBA" id="ARBA00022982"/>
    </source>
</evidence>
<name>A0A159Z2X4_9RHOB</name>
<evidence type="ECO:0000256" key="17">
    <source>
        <dbReference type="ARBA" id="ARBA00047816"/>
    </source>
</evidence>
<dbReference type="GO" id="GO:0006119">
    <property type="term" value="P:oxidative phosphorylation"/>
    <property type="evidence" value="ECO:0007669"/>
    <property type="project" value="UniProtKB-UniPathway"/>
</dbReference>
<dbReference type="UniPathway" id="UPA00705"/>
<dbReference type="InterPro" id="IPR036927">
    <property type="entry name" value="Cyt_c_oxase-like_su1_sf"/>
</dbReference>
<comment type="pathway">
    <text evidence="2">Energy metabolism; oxidative phosphorylation.</text>
</comment>
<feature type="transmembrane region" description="Helical" evidence="20">
    <location>
        <begin position="736"/>
        <end position="756"/>
    </location>
</feature>
<keyword evidence="16 20" id="KW-0472">Membrane</keyword>
<dbReference type="OrthoDB" id="9803294at2"/>
<feature type="transmembrane region" description="Helical" evidence="20">
    <location>
        <begin position="156"/>
        <end position="175"/>
    </location>
</feature>
<reference evidence="22 23" key="1">
    <citation type="submission" date="2015-09" db="EMBL/GenBank/DDBJ databases">
        <title>Complete genome sequence of Defluviimonas alba cai42t isolated from an oilfield in Xinjiang.</title>
        <authorList>
            <person name="Geng S."/>
            <person name="Pan X."/>
            <person name="Wu X."/>
        </authorList>
    </citation>
    <scope>NUCLEOTIDE SEQUENCE [LARGE SCALE GENOMIC DNA]</scope>
    <source>
        <strain evidence="23">cai42</strain>
    </source>
</reference>
<dbReference type="RefSeq" id="WP_084739587.1">
    <property type="nucleotide sequence ID" value="NZ_CP012661.1"/>
</dbReference>
<keyword evidence="13 20" id="KW-1133">Transmembrane helix</keyword>
<dbReference type="GO" id="GO:0004129">
    <property type="term" value="F:cytochrome-c oxidase activity"/>
    <property type="evidence" value="ECO:0007669"/>
    <property type="project" value="UniProtKB-EC"/>
</dbReference>
<keyword evidence="6" id="KW-1003">Cell membrane</keyword>
<feature type="transmembrane region" description="Helical" evidence="20">
    <location>
        <begin position="398"/>
        <end position="420"/>
    </location>
</feature>
<feature type="transmembrane region" description="Helical" evidence="20">
    <location>
        <begin position="355"/>
        <end position="377"/>
    </location>
</feature>
<dbReference type="Proteomes" id="UP000076128">
    <property type="component" value="Chromosome"/>
</dbReference>
<feature type="transmembrane region" description="Helical" evidence="20">
    <location>
        <begin position="650"/>
        <end position="667"/>
    </location>
</feature>
<feature type="transmembrane region" description="Helical" evidence="20">
    <location>
        <begin position="627"/>
        <end position="644"/>
    </location>
</feature>
<comment type="catalytic activity">
    <reaction evidence="17">
        <text>4 Fe(II)-[cytochrome c] + O2 + 8 H(+)(in) = 4 Fe(III)-[cytochrome c] + 2 H2O + 4 H(+)(out)</text>
        <dbReference type="Rhea" id="RHEA:11436"/>
        <dbReference type="Rhea" id="RHEA-COMP:10350"/>
        <dbReference type="Rhea" id="RHEA-COMP:14399"/>
        <dbReference type="ChEBI" id="CHEBI:15377"/>
        <dbReference type="ChEBI" id="CHEBI:15378"/>
        <dbReference type="ChEBI" id="CHEBI:15379"/>
        <dbReference type="ChEBI" id="CHEBI:29033"/>
        <dbReference type="ChEBI" id="CHEBI:29034"/>
        <dbReference type="EC" id="7.1.1.9"/>
    </reaction>
</comment>
<dbReference type="PATRIC" id="fig|1335048.3.peg.2211"/>
<dbReference type="PROSITE" id="PS50855">
    <property type="entry name" value="COX1"/>
    <property type="match status" value="1"/>
</dbReference>
<dbReference type="InterPro" id="IPR023616">
    <property type="entry name" value="Cyt_c_oxase-like_su1_dom"/>
</dbReference>
<evidence type="ECO:0000256" key="2">
    <source>
        <dbReference type="ARBA" id="ARBA00004673"/>
    </source>
</evidence>
<feature type="transmembrane region" description="Helical" evidence="20">
    <location>
        <begin position="699"/>
        <end position="724"/>
    </location>
</feature>
<evidence type="ECO:0000256" key="13">
    <source>
        <dbReference type="ARBA" id="ARBA00022989"/>
    </source>
</evidence>
<keyword evidence="5 18" id="KW-0813">Transport</keyword>
<dbReference type="InterPro" id="IPR023615">
    <property type="entry name" value="Cyt_c_Oxase_su1_BS"/>
</dbReference>
<feature type="transmembrane region" description="Helical" evidence="20">
    <location>
        <begin position="199"/>
        <end position="225"/>
    </location>
</feature>
<dbReference type="Pfam" id="PF00115">
    <property type="entry name" value="COX1"/>
    <property type="match status" value="1"/>
</dbReference>
<dbReference type="EC" id="7.1.1.9" evidence="4"/>
<evidence type="ECO:0000256" key="9">
    <source>
        <dbReference type="ARBA" id="ARBA00022692"/>
    </source>
</evidence>
<keyword evidence="8 18" id="KW-0679">Respiratory chain</keyword>
<dbReference type="GO" id="GO:0005886">
    <property type="term" value="C:plasma membrane"/>
    <property type="evidence" value="ECO:0007669"/>
    <property type="project" value="UniProtKB-SubCell"/>
</dbReference>
<evidence type="ECO:0000256" key="1">
    <source>
        <dbReference type="ARBA" id="ARBA00004651"/>
    </source>
</evidence>
<dbReference type="AlphaFoldDB" id="A0A159Z2X4"/>
<keyword evidence="11" id="KW-1278">Translocase</keyword>
<evidence type="ECO:0000256" key="4">
    <source>
        <dbReference type="ARBA" id="ARBA00012949"/>
    </source>
</evidence>
<evidence type="ECO:0000256" key="3">
    <source>
        <dbReference type="ARBA" id="ARBA00009578"/>
    </source>
</evidence>
<evidence type="ECO:0000256" key="7">
    <source>
        <dbReference type="ARBA" id="ARBA00022617"/>
    </source>
</evidence>
<feature type="transmembrane region" description="Helical" evidence="20">
    <location>
        <begin position="802"/>
        <end position="826"/>
    </location>
</feature>
<dbReference type="NCBIfam" id="TIGR02891">
    <property type="entry name" value="CtaD_CoxA"/>
    <property type="match status" value="1"/>
</dbReference>
<feature type="transmembrane region" description="Helical" evidence="20">
    <location>
        <begin position="297"/>
        <end position="316"/>
    </location>
</feature>
<evidence type="ECO:0000256" key="20">
    <source>
        <dbReference type="SAM" id="Phobius"/>
    </source>
</evidence>
<feature type="transmembrane region" description="Helical" evidence="20">
    <location>
        <begin position="112"/>
        <end position="136"/>
    </location>
</feature>
<dbReference type="STRING" id="1335048.AKL17_2119"/>
<dbReference type="SUPFAM" id="SSF81442">
    <property type="entry name" value="Cytochrome c oxidase subunit I-like"/>
    <property type="match status" value="1"/>
</dbReference>
<feature type="transmembrane region" description="Helical" evidence="20">
    <location>
        <begin position="323"/>
        <end position="343"/>
    </location>
</feature>
<sequence>MTKPPSGARPETPETVKTLLPGADRGPAPAQPAAPGGGVTDPPALDAGLRRIWATGPGWQRLAAVNHSIVGLRFMVTSLVFFTIGGILAMLIRVQLATPDSGFLEPGLYAQVFTMHGTVMMFLFAIPLFEGLAMYLLPKMLGARDMAFPRLSAYGYWCYLFGGTLLIVAMLAGAAPDSGWFMYTPLSSQPFSPGIGADVWLLGVTFVEISAISAAVEITVTILILRAPGMSMDKMPVFAWYMLTVAAMMLVGFPPLILGSVLLEAERAFGLPFFDPLRGGDPLLWQHLFWLFGHPEVYIIFLPAAGALSTLIPVFAGRPLAGYRAVVAALVAMAFLSFGLWVHHMYTTGLPHLSLALFSAASTLVAVPTAVQIFAWIATLAQRRPKPGARPGVPVPMLHVFGFFFIFVMGGLTGVMLAIVPFDWQAHDTHFVVAHLHYVLIGGFLFPMLAAGYHWLPLISGRAHDGPAARLGFWLVFAGFNGTFFLMHITGLMGMPRRVHAYAAESGWHWLNLISSISSFVMAIGFAVIVIDLLLTLRFGRKAEPDPWQAATLEWAVPTLPPPPYNFAAIPRLGQRGDMLEPRKLAPVMARGEGFVGHARNGWMETTGVSVARGAPEQIVILPQQTYLPLWTGLATGAVFLSLLFKLYPLAIIAALGVVALFLRWPVGDHAAADRGDLPAGEGAVLPLSSEAKVPPAIWALRVLAVADGALLASLLFGGLFLAIAAPGWPPPGWPALPLAPGVLAALALVVAWAASRRTARGDVLRGTPMLGGALAANLATLAAVAWMIAALPPLQDHAAQAVLAAVLVWLGLHAFIGAVLAFNALRRLRSGHVSARRRIDIDLLRLWQAGLLPAGLVVLGFPAALKALALAALP</sequence>
<organism evidence="22 23">
    <name type="scientific">Frigidibacter mobilis</name>
    <dbReference type="NCBI Taxonomy" id="1335048"/>
    <lineage>
        <taxon>Bacteria</taxon>
        <taxon>Pseudomonadati</taxon>
        <taxon>Pseudomonadota</taxon>
        <taxon>Alphaproteobacteria</taxon>
        <taxon>Rhodobacterales</taxon>
        <taxon>Paracoccaceae</taxon>
        <taxon>Frigidibacter</taxon>
    </lineage>
</organism>
<keyword evidence="14" id="KW-0408">Iron</keyword>
<keyword evidence="7 18" id="KW-0349">Heme</keyword>
<comment type="similarity">
    <text evidence="3 18">Belongs to the heme-copper respiratory oxidase family.</text>
</comment>
<protein>
    <recommendedName>
        <fullName evidence="4">cytochrome-c oxidase</fullName>
        <ecNumber evidence="4">7.1.1.9</ecNumber>
    </recommendedName>
</protein>
<dbReference type="PROSITE" id="PS00077">
    <property type="entry name" value="COX1_CUB"/>
    <property type="match status" value="1"/>
</dbReference>
<feature type="domain" description="Cytochrome oxidase subunit I profile" evidence="21">
    <location>
        <begin position="53"/>
        <end position="574"/>
    </location>
</feature>
<dbReference type="EMBL" id="CP012661">
    <property type="protein sequence ID" value="AMY69365.1"/>
    <property type="molecule type" value="Genomic_DNA"/>
</dbReference>
<evidence type="ECO:0000256" key="5">
    <source>
        <dbReference type="ARBA" id="ARBA00022448"/>
    </source>
</evidence>
<keyword evidence="15" id="KW-0186">Copper</keyword>
<feature type="transmembrane region" description="Helical" evidence="20">
    <location>
        <begin position="468"/>
        <end position="490"/>
    </location>
</feature>
<feature type="transmembrane region" description="Helical" evidence="20">
    <location>
        <begin position="432"/>
        <end position="456"/>
    </location>
</feature>
<dbReference type="GO" id="GO:0015990">
    <property type="term" value="P:electron transport coupled proton transport"/>
    <property type="evidence" value="ECO:0007669"/>
    <property type="project" value="InterPro"/>
</dbReference>
<gene>
    <name evidence="22" type="ORF">AKL17_2119</name>
</gene>
<evidence type="ECO:0000256" key="16">
    <source>
        <dbReference type="ARBA" id="ARBA00023136"/>
    </source>
</evidence>
<dbReference type="KEGG" id="daa:AKL17_2119"/>
<feature type="region of interest" description="Disordered" evidence="19">
    <location>
        <begin position="1"/>
        <end position="40"/>
    </location>
</feature>
<evidence type="ECO:0000256" key="6">
    <source>
        <dbReference type="ARBA" id="ARBA00022475"/>
    </source>
</evidence>
<feature type="compositionally biased region" description="Low complexity" evidence="19">
    <location>
        <begin position="21"/>
        <end position="34"/>
    </location>
</feature>
<dbReference type="InterPro" id="IPR035973">
    <property type="entry name" value="Cyt_c_oxidase_su3-like_sf"/>
</dbReference>
<evidence type="ECO:0000256" key="11">
    <source>
        <dbReference type="ARBA" id="ARBA00022967"/>
    </source>
</evidence>
<keyword evidence="12 18" id="KW-0249">Electron transport</keyword>
<keyword evidence="10" id="KW-0479">Metal-binding</keyword>
<dbReference type="PRINTS" id="PR01165">
    <property type="entry name" value="CYCOXIDASEI"/>
</dbReference>
<feature type="transmembrane region" description="Helical" evidence="20">
    <location>
        <begin position="237"/>
        <end position="263"/>
    </location>
</feature>
<evidence type="ECO:0000256" key="8">
    <source>
        <dbReference type="ARBA" id="ARBA00022660"/>
    </source>
</evidence>
<keyword evidence="23" id="KW-1185">Reference proteome</keyword>
<evidence type="ECO:0000256" key="10">
    <source>
        <dbReference type="ARBA" id="ARBA00022723"/>
    </source>
</evidence>
<evidence type="ECO:0000313" key="23">
    <source>
        <dbReference type="Proteomes" id="UP000076128"/>
    </source>
</evidence>
<feature type="transmembrane region" description="Helical" evidence="20">
    <location>
        <begin position="847"/>
        <end position="874"/>
    </location>
</feature>
<accession>A0A159Z2X4</accession>
<keyword evidence="9 18" id="KW-0812">Transmembrane</keyword>
<evidence type="ECO:0000256" key="18">
    <source>
        <dbReference type="RuleBase" id="RU000370"/>
    </source>
</evidence>
<dbReference type="Gene3D" id="1.20.210.10">
    <property type="entry name" value="Cytochrome c oxidase-like, subunit I domain"/>
    <property type="match status" value="1"/>
</dbReference>
<dbReference type="InterPro" id="IPR000883">
    <property type="entry name" value="Cyt_C_Oxase_1"/>
</dbReference>
<evidence type="ECO:0000256" key="15">
    <source>
        <dbReference type="ARBA" id="ARBA00023008"/>
    </source>
</evidence>
<evidence type="ECO:0000256" key="14">
    <source>
        <dbReference type="ARBA" id="ARBA00023004"/>
    </source>
</evidence>
<feature type="transmembrane region" description="Helical" evidence="20">
    <location>
        <begin position="510"/>
        <end position="535"/>
    </location>
</feature>
<proteinExistence type="inferred from homology"/>
<dbReference type="GO" id="GO:0022904">
    <property type="term" value="P:respiratory electron transport chain"/>
    <property type="evidence" value="ECO:0007669"/>
    <property type="project" value="TreeGrafter"/>
</dbReference>